<feature type="transmembrane region" description="Helical" evidence="1">
    <location>
        <begin position="210"/>
        <end position="234"/>
    </location>
</feature>
<keyword evidence="1" id="KW-0812">Transmembrane</keyword>
<reference evidence="3" key="1">
    <citation type="submission" date="2017-09" db="EMBL/GenBank/DDBJ databases">
        <title>Depth-based differentiation of microbial function through sediment-hosted aquifers and enrichment of novel symbionts in the deep terrestrial subsurface.</title>
        <authorList>
            <person name="Probst A.J."/>
            <person name="Ladd B."/>
            <person name="Jarett J.K."/>
            <person name="Geller-Mcgrath D.E."/>
            <person name="Sieber C.M.K."/>
            <person name="Emerson J.B."/>
            <person name="Anantharaman K."/>
            <person name="Thomas B.C."/>
            <person name="Malmstrom R."/>
            <person name="Stieglmeier M."/>
            <person name="Klingl A."/>
            <person name="Woyke T."/>
            <person name="Ryan C.M."/>
            <person name="Banfield J.F."/>
        </authorList>
    </citation>
    <scope>NUCLEOTIDE SEQUENCE [LARGE SCALE GENOMIC DNA]</scope>
</reference>
<feature type="transmembrane region" description="Helical" evidence="1">
    <location>
        <begin position="140"/>
        <end position="161"/>
    </location>
</feature>
<comment type="caution">
    <text evidence="2">The sequence shown here is derived from an EMBL/GenBank/DDBJ whole genome shotgun (WGS) entry which is preliminary data.</text>
</comment>
<dbReference type="PRINTS" id="PR00173">
    <property type="entry name" value="EDTRNSPORT"/>
</dbReference>
<name>A0A2H0V899_9BACT</name>
<proteinExistence type="predicted"/>
<feature type="transmembrane region" description="Helical" evidence="1">
    <location>
        <begin position="110"/>
        <end position="128"/>
    </location>
</feature>
<keyword evidence="1" id="KW-1133">Transmembrane helix</keyword>
<feature type="transmembrane region" description="Helical" evidence="1">
    <location>
        <begin position="29"/>
        <end position="50"/>
    </location>
</feature>
<evidence type="ECO:0000313" key="2">
    <source>
        <dbReference type="EMBL" id="PIR94570.1"/>
    </source>
</evidence>
<protein>
    <submittedName>
        <fullName evidence="2">Uncharacterized protein</fullName>
    </submittedName>
</protein>
<evidence type="ECO:0000313" key="3">
    <source>
        <dbReference type="Proteomes" id="UP000229901"/>
    </source>
</evidence>
<gene>
    <name evidence="2" type="ORF">COT97_00845</name>
</gene>
<accession>A0A2H0V899</accession>
<keyword evidence="1" id="KW-0472">Membrane</keyword>
<dbReference type="Proteomes" id="UP000229901">
    <property type="component" value="Unassembled WGS sequence"/>
</dbReference>
<feature type="transmembrane region" description="Helical" evidence="1">
    <location>
        <begin position="62"/>
        <end position="89"/>
    </location>
</feature>
<feature type="transmembrane region" description="Helical" evidence="1">
    <location>
        <begin position="273"/>
        <end position="294"/>
    </location>
</feature>
<sequence>MDLTRIKQFLGSSGYRILNFLRFRHKKTVLVTLILVLVFSFVVAGFAQAGTVESVLQLLGKILAYLAYGFAYILSLIVSKIFVLLIIVSSYDNFFGNVAVTKGWVIIRDIANMGIVLILLLYAFGIIFRLEGKVGGNKALVKIILVAVLINFSKLASALMIDVAQVFMMTFVNGYAATAGANLIEGIGMAQYFNFNANSANQDTVDWMKVLAIMAFTIVFLIFTGIITFMLAAILLTRIVMIWILIILSPIGFLNFIGFPIISQYTKRWWAEFGKTVVIGPVVAFFLWLSLLMMSNAKDNFNTTQTSQQSALTASAQAGGEPPTRHPLENIESFVPAVMSLAMLYGAYMISQEIGGAVGSGVGKWAYSKGQKYGGAQAWKRYGVRTYKGGKSVTKYTGRKLAPFATGAAKISVGAAGAVAGTVAGAARGLARIPENVFRGGTKGFKEGYESFAPAAGGVGAGRKVAGALAGAAGFVGGALGYGAVDTLKSVGSGSLRGLRGGYNRQSKRVDYAASQSALENIEKYEKKLEKYKGTDPQGKSALRDTMKDKSRSMDERAAAMKILGQQGDLGGKDADAVKDIRSSYSNRKGVMPQLKLGDSLKHLEYDFTSKKGRDDFQAAVKNKTIDPAKLDKSVLDIPEAVSGMQSALGNKVFTQKMQLMVEENPKAKERVLQTLDVEISKPGAKPADQARMRQAKAKITKTLVSHGGETGAFDGLSDADQAQEIAKFVSGAKGSDIAKIDSAQMTALQQPSNKQQYQAFISSISQAQMGEIASEVGSGEAEAMMDRMITEFTHLNTLAPAAGTPEAKRLSRLSNNMEEMALDPRLIGGKFDDLRSSTGAAVAIINNKIAELNGSKAGKSATEVIEIDKDIAAYNKKLTKLSKM</sequence>
<organism evidence="2 3">
    <name type="scientific">Candidatus Falkowbacteria bacterium CG10_big_fil_rev_8_21_14_0_10_39_11</name>
    <dbReference type="NCBI Taxonomy" id="1974565"/>
    <lineage>
        <taxon>Bacteria</taxon>
        <taxon>Candidatus Falkowiibacteriota</taxon>
    </lineage>
</organism>
<feature type="transmembrane region" description="Helical" evidence="1">
    <location>
        <begin position="240"/>
        <end position="261"/>
    </location>
</feature>
<evidence type="ECO:0000256" key="1">
    <source>
        <dbReference type="SAM" id="Phobius"/>
    </source>
</evidence>
<dbReference type="AlphaFoldDB" id="A0A2H0V899"/>
<dbReference type="EMBL" id="PFAP01000003">
    <property type="protein sequence ID" value="PIR94570.1"/>
    <property type="molecule type" value="Genomic_DNA"/>
</dbReference>